<evidence type="ECO:0000313" key="3">
    <source>
        <dbReference type="Proteomes" id="UP000298714"/>
    </source>
</evidence>
<protein>
    <submittedName>
        <fullName evidence="2">PEP-CTERM sorting domain-containing protein</fullName>
    </submittedName>
</protein>
<dbReference type="AlphaFoldDB" id="A0A4D7CAQ6"/>
<keyword evidence="3" id="KW-1185">Reference proteome</keyword>
<reference evidence="3" key="1">
    <citation type="submission" date="2019-04" db="EMBL/GenBank/DDBJ databases">
        <title>Complete genome sequence of Sphingomonas sp. W1-2-3.</title>
        <authorList>
            <person name="Im W.T."/>
        </authorList>
    </citation>
    <scope>NUCLEOTIDE SEQUENCE [LARGE SCALE GENOMIC DNA]</scope>
    <source>
        <strain evidence="3">W1-2-3</strain>
    </source>
</reference>
<gene>
    <name evidence="2" type="ORF">E6W36_12625</name>
</gene>
<dbReference type="InterPro" id="IPR013424">
    <property type="entry name" value="Ice-binding_C"/>
</dbReference>
<name>A0A4D7CAQ6_9SPHN</name>
<dbReference type="EMBL" id="CP039704">
    <property type="protein sequence ID" value="QCI80573.1"/>
    <property type="molecule type" value="Genomic_DNA"/>
</dbReference>
<dbReference type="Proteomes" id="UP000298714">
    <property type="component" value="Chromosome"/>
</dbReference>
<accession>A0A4D7CAQ6</accession>
<dbReference type="Pfam" id="PF07589">
    <property type="entry name" value="PEP-CTERM"/>
    <property type="match status" value="1"/>
</dbReference>
<evidence type="ECO:0000259" key="1">
    <source>
        <dbReference type="Pfam" id="PF07589"/>
    </source>
</evidence>
<organism evidence="2 3">
    <name type="scientific">Hankyongella ginsenosidimutans</name>
    <dbReference type="NCBI Taxonomy" id="1763828"/>
    <lineage>
        <taxon>Bacteria</taxon>
        <taxon>Pseudomonadati</taxon>
        <taxon>Pseudomonadota</taxon>
        <taxon>Alphaproteobacteria</taxon>
        <taxon>Sphingomonadales</taxon>
        <taxon>Sphingomonadaceae</taxon>
        <taxon>Hankyongella</taxon>
    </lineage>
</organism>
<feature type="domain" description="Ice-binding protein C-terminal" evidence="1">
    <location>
        <begin position="224"/>
        <end position="248"/>
    </location>
</feature>
<proteinExistence type="predicted"/>
<evidence type="ECO:0000313" key="2">
    <source>
        <dbReference type="EMBL" id="QCI80573.1"/>
    </source>
</evidence>
<sequence>MSGTAAADVAPAYSYVWNRSAPDGNLNVQPNSYAQQLNKLTISLDTQTDVLGFSAEFLAGNTISNDGFWLVVNNGPNPVGIANELAILYGDVANGRITAYAYNGQNSPNSWQAPTAPLAVYNNAITKSGSTYSFSVDATALNALNVGPNWRGVDIGPNVGVWYHFSDNSAYTYYANGDIKSQSGTYVYADTTGNGVPGQVTCPSGTVYNPTTGTCTTGGGGGGQVPEPASIALLGLGLGVLGLAKRRR</sequence>
<dbReference type="NCBIfam" id="TIGR02595">
    <property type="entry name" value="PEP_CTERM"/>
    <property type="match status" value="1"/>
</dbReference>
<dbReference type="KEGG" id="hgn:E6W36_12625"/>